<keyword evidence="4" id="KW-1185">Reference proteome</keyword>
<dbReference type="Proteomes" id="UP000256817">
    <property type="component" value="Unassembled WGS sequence"/>
</dbReference>
<comment type="caution">
    <text evidence="2">The sequence shown here is derived from an EMBL/GenBank/DDBJ whole genome shotgun (WGS) entry which is preliminary data.</text>
</comment>
<gene>
    <name evidence="2" type="ORF">DMB84_015790</name>
    <name evidence="1" type="ORF">DMB85_020050</name>
</gene>
<evidence type="ECO:0000313" key="4">
    <source>
        <dbReference type="Proteomes" id="UP000256817"/>
    </source>
</evidence>
<dbReference type="EMBL" id="QHJS02000048">
    <property type="protein sequence ID" value="RRO16382.1"/>
    <property type="molecule type" value="Genomic_DNA"/>
</dbReference>
<dbReference type="InterPro" id="IPR012557">
    <property type="entry name" value="Heat-stable_enterotox_EAST1"/>
</dbReference>
<accession>A0AA93AK48</accession>
<reference evidence="3 4" key="1">
    <citation type="submission" date="2018-11" db="EMBL/GenBank/DDBJ databases">
        <title>Draft genome sequences of proposed Pectobacterium aquaticum sp. nov. isolated in France from fresh water.</title>
        <authorList>
            <person name="Pedron J."/>
            <person name="Barny M.A."/>
        </authorList>
    </citation>
    <scope>NUCLEOTIDE SEQUENCE [LARGE SCALE GENOMIC DNA]</scope>
    <source>
        <strain evidence="2 3">A127-S21-F16</strain>
        <strain evidence="1 4">A35-S23-M15</strain>
    </source>
</reference>
<dbReference type="Proteomes" id="UP000256540">
    <property type="component" value="Unassembled WGS sequence"/>
</dbReference>
<sequence length="58" mass="6559">MYINFCNSPTRCIRRRASSYASCIKGNAIASGTRFGGTERDDKALTRPFLVRRYSPPE</sequence>
<name>A0AA93AK48_9GAMM</name>
<evidence type="ECO:0000313" key="1">
    <source>
        <dbReference type="EMBL" id="RRO02556.1"/>
    </source>
</evidence>
<evidence type="ECO:0000313" key="2">
    <source>
        <dbReference type="EMBL" id="RRO16382.1"/>
    </source>
</evidence>
<proteinExistence type="predicted"/>
<protein>
    <submittedName>
        <fullName evidence="2">EAST1 family heat-stable enterotoxin</fullName>
    </submittedName>
</protein>
<evidence type="ECO:0000313" key="3">
    <source>
        <dbReference type="Proteomes" id="UP000256540"/>
    </source>
</evidence>
<dbReference type="Pfam" id="PF08090">
    <property type="entry name" value="Enterotoxin_HS1"/>
    <property type="match status" value="1"/>
</dbReference>
<organism evidence="2 3">
    <name type="scientific">Pectobacterium aquaticum</name>
    <dbReference type="NCBI Taxonomy" id="2204145"/>
    <lineage>
        <taxon>Bacteria</taxon>
        <taxon>Pseudomonadati</taxon>
        <taxon>Pseudomonadota</taxon>
        <taxon>Gammaproteobacteria</taxon>
        <taxon>Enterobacterales</taxon>
        <taxon>Pectobacteriaceae</taxon>
        <taxon>Pectobacterium</taxon>
    </lineage>
</organism>
<dbReference type="EMBL" id="QHJW02000086">
    <property type="protein sequence ID" value="RRO02556.1"/>
    <property type="molecule type" value="Genomic_DNA"/>
</dbReference>
<dbReference type="AlphaFoldDB" id="A0AA93AK48"/>